<name>A0A4Y7TMB7_COPMI</name>
<organism evidence="1 2">
    <name type="scientific">Coprinellus micaceus</name>
    <name type="common">Glistening ink-cap mushroom</name>
    <name type="synonym">Coprinus micaceus</name>
    <dbReference type="NCBI Taxonomy" id="71717"/>
    <lineage>
        <taxon>Eukaryota</taxon>
        <taxon>Fungi</taxon>
        <taxon>Dikarya</taxon>
        <taxon>Basidiomycota</taxon>
        <taxon>Agaricomycotina</taxon>
        <taxon>Agaricomycetes</taxon>
        <taxon>Agaricomycetidae</taxon>
        <taxon>Agaricales</taxon>
        <taxon>Agaricineae</taxon>
        <taxon>Psathyrellaceae</taxon>
        <taxon>Coprinellus</taxon>
    </lineage>
</organism>
<evidence type="ECO:0000313" key="2">
    <source>
        <dbReference type="Proteomes" id="UP000298030"/>
    </source>
</evidence>
<proteinExistence type="predicted"/>
<keyword evidence="2" id="KW-1185">Reference proteome</keyword>
<dbReference type="EMBL" id="QPFP01000008">
    <property type="protein sequence ID" value="TEB35094.1"/>
    <property type="molecule type" value="Genomic_DNA"/>
</dbReference>
<sequence>MLLAGRVAISGKEWDASLSHLDKIQQLGAQFLAVGLTRPSQADHLPVLGKCHVGNTSGSMFPDPMSVIPRSDASWVSAGPAADCCTCTSANSNLFRRPCALAALD</sequence>
<comment type="caution">
    <text evidence="1">The sequence shown here is derived from an EMBL/GenBank/DDBJ whole genome shotgun (WGS) entry which is preliminary data.</text>
</comment>
<accession>A0A4Y7TMB7</accession>
<reference evidence="1 2" key="1">
    <citation type="journal article" date="2019" name="Nat. Ecol. Evol.">
        <title>Megaphylogeny resolves global patterns of mushroom evolution.</title>
        <authorList>
            <person name="Varga T."/>
            <person name="Krizsan K."/>
            <person name="Foldi C."/>
            <person name="Dima B."/>
            <person name="Sanchez-Garcia M."/>
            <person name="Sanchez-Ramirez S."/>
            <person name="Szollosi G.J."/>
            <person name="Szarkandi J.G."/>
            <person name="Papp V."/>
            <person name="Albert L."/>
            <person name="Andreopoulos W."/>
            <person name="Angelini C."/>
            <person name="Antonin V."/>
            <person name="Barry K.W."/>
            <person name="Bougher N.L."/>
            <person name="Buchanan P."/>
            <person name="Buyck B."/>
            <person name="Bense V."/>
            <person name="Catcheside P."/>
            <person name="Chovatia M."/>
            <person name="Cooper J."/>
            <person name="Damon W."/>
            <person name="Desjardin D."/>
            <person name="Finy P."/>
            <person name="Geml J."/>
            <person name="Haridas S."/>
            <person name="Hughes K."/>
            <person name="Justo A."/>
            <person name="Karasinski D."/>
            <person name="Kautmanova I."/>
            <person name="Kiss B."/>
            <person name="Kocsube S."/>
            <person name="Kotiranta H."/>
            <person name="LaButti K.M."/>
            <person name="Lechner B.E."/>
            <person name="Liimatainen K."/>
            <person name="Lipzen A."/>
            <person name="Lukacs Z."/>
            <person name="Mihaltcheva S."/>
            <person name="Morgado L.N."/>
            <person name="Niskanen T."/>
            <person name="Noordeloos M.E."/>
            <person name="Ohm R.A."/>
            <person name="Ortiz-Santana B."/>
            <person name="Ovrebo C."/>
            <person name="Racz N."/>
            <person name="Riley R."/>
            <person name="Savchenko A."/>
            <person name="Shiryaev A."/>
            <person name="Soop K."/>
            <person name="Spirin V."/>
            <person name="Szebenyi C."/>
            <person name="Tomsovsky M."/>
            <person name="Tulloss R.E."/>
            <person name="Uehling J."/>
            <person name="Grigoriev I.V."/>
            <person name="Vagvolgyi C."/>
            <person name="Papp T."/>
            <person name="Martin F.M."/>
            <person name="Miettinen O."/>
            <person name="Hibbett D.S."/>
            <person name="Nagy L.G."/>
        </authorList>
    </citation>
    <scope>NUCLEOTIDE SEQUENCE [LARGE SCALE GENOMIC DNA]</scope>
    <source>
        <strain evidence="1 2">FP101781</strain>
    </source>
</reference>
<dbReference type="AlphaFoldDB" id="A0A4Y7TMB7"/>
<evidence type="ECO:0000313" key="1">
    <source>
        <dbReference type="EMBL" id="TEB35094.1"/>
    </source>
</evidence>
<gene>
    <name evidence="1" type="ORF">FA13DRAFT_1440798</name>
</gene>
<dbReference type="Proteomes" id="UP000298030">
    <property type="component" value="Unassembled WGS sequence"/>
</dbReference>
<protein>
    <submittedName>
        <fullName evidence="1">Uncharacterized protein</fullName>
    </submittedName>
</protein>